<proteinExistence type="predicted"/>
<dbReference type="PANTHER" id="PTHR46919">
    <property type="entry name" value="ZINC FINGER, C3HC4 TYPE (RING FINGER) FAMILY PROTEIN"/>
    <property type="match status" value="1"/>
</dbReference>
<reference evidence="1" key="1">
    <citation type="journal article" date="2020" name="Fungal Divers.">
        <title>Resolving the Mortierellaceae phylogeny through synthesis of multi-gene phylogenetics and phylogenomics.</title>
        <authorList>
            <person name="Vandepol N."/>
            <person name="Liber J."/>
            <person name="Desiro A."/>
            <person name="Na H."/>
            <person name="Kennedy M."/>
            <person name="Barry K."/>
            <person name="Grigoriev I.V."/>
            <person name="Miller A.N."/>
            <person name="O'Donnell K."/>
            <person name="Stajich J.E."/>
            <person name="Bonito G."/>
        </authorList>
    </citation>
    <scope>NUCLEOTIDE SEQUENCE</scope>
    <source>
        <strain evidence="1">MES-2147</strain>
    </source>
</reference>
<dbReference type="AlphaFoldDB" id="A0A9P6IHG1"/>
<evidence type="ECO:0000313" key="2">
    <source>
        <dbReference type="Proteomes" id="UP000749646"/>
    </source>
</evidence>
<accession>A0A9P6IHG1</accession>
<name>A0A9P6IHG1_9FUNG</name>
<dbReference type="OrthoDB" id="1262810at2759"/>
<feature type="non-terminal residue" evidence="1">
    <location>
        <position position="367"/>
    </location>
</feature>
<dbReference type="Proteomes" id="UP000749646">
    <property type="component" value="Unassembled WGS sequence"/>
</dbReference>
<sequence>MESHFEGTIFRIPLRTLDTQQHNSQGNIGQIWTLTQVQDRLRSWIEDAKVGMLFLKKMETIELRDNVRDSASFNWTATKSVGIGGPEANMALDHHAESKQHGTSVVEIKIATSNSQNTETLQWLVHTEQSSLEDTPKSVKDHAQKNRWNVDRGIAIPLNFNYKSGQFHGRLFTHLPTPIRTGLPFHIHGDFALTSNRTGLARGSDQEDPKCIWNHYLMQEAMPVTVANAFEKLAKRMFPAEAQGPKATEIEQYFKLWPIITETDGVHAQIIKAFIERFIQTSYNHPIFPCKFAHKTPQVSVHAGKDVFFTWLNLKNAPGNINRAICGQLQLKDHNTCDCSDELQTQIERFWKSSSNALSFSQIDPDL</sequence>
<evidence type="ECO:0000313" key="1">
    <source>
        <dbReference type="EMBL" id="KAF9919288.1"/>
    </source>
</evidence>
<keyword evidence="2" id="KW-1185">Reference proteome</keyword>
<gene>
    <name evidence="1" type="ORF">BGZ65_012251</name>
</gene>
<comment type="caution">
    <text evidence="1">The sequence shown here is derived from an EMBL/GenBank/DDBJ whole genome shotgun (WGS) entry which is preliminary data.</text>
</comment>
<dbReference type="EMBL" id="JAAAHW010011560">
    <property type="protein sequence ID" value="KAF9919288.1"/>
    <property type="molecule type" value="Genomic_DNA"/>
</dbReference>
<organism evidence="1 2">
    <name type="scientific">Modicella reniformis</name>
    <dbReference type="NCBI Taxonomy" id="1440133"/>
    <lineage>
        <taxon>Eukaryota</taxon>
        <taxon>Fungi</taxon>
        <taxon>Fungi incertae sedis</taxon>
        <taxon>Mucoromycota</taxon>
        <taxon>Mortierellomycotina</taxon>
        <taxon>Mortierellomycetes</taxon>
        <taxon>Mortierellales</taxon>
        <taxon>Mortierellaceae</taxon>
        <taxon>Modicella</taxon>
    </lineage>
</organism>
<dbReference type="PANTHER" id="PTHR46919:SF2">
    <property type="entry name" value="SACSIN"/>
    <property type="match status" value="1"/>
</dbReference>
<protein>
    <submittedName>
        <fullName evidence="1">Uncharacterized protein</fullName>
    </submittedName>
</protein>